<dbReference type="SUPFAM" id="SSF51735">
    <property type="entry name" value="NAD(P)-binding Rossmann-fold domains"/>
    <property type="match status" value="1"/>
</dbReference>
<organism evidence="1 2">
    <name type="scientific">Levilactobacillus zymae</name>
    <dbReference type="NCBI Taxonomy" id="267363"/>
    <lineage>
        <taxon>Bacteria</taxon>
        <taxon>Bacillati</taxon>
        <taxon>Bacillota</taxon>
        <taxon>Bacilli</taxon>
        <taxon>Lactobacillales</taxon>
        <taxon>Lactobacillaceae</taxon>
        <taxon>Levilactobacillus</taxon>
    </lineage>
</organism>
<dbReference type="Gene3D" id="3.40.50.720">
    <property type="entry name" value="NAD(P)-binding Rossmann-like Domain"/>
    <property type="match status" value="1"/>
</dbReference>
<evidence type="ECO:0000313" key="1">
    <source>
        <dbReference type="EMBL" id="SMS13308.1"/>
    </source>
</evidence>
<accession>A0A1Y6JTP6</accession>
<name>A0A1Y6JTP6_9LACO</name>
<protein>
    <recommendedName>
        <fullName evidence="3">Pyrroline-5-carboxylate reductase catalytic N-terminal domain-containing protein</fullName>
    </recommendedName>
</protein>
<gene>
    <name evidence="1" type="ORF">LZ3411_0258</name>
</gene>
<dbReference type="KEGG" id="lzy:LZ3411_0258"/>
<proteinExistence type="predicted"/>
<sequence length="152" mass="16039">MSHILLVGALDHAARTLIDQLRRLDRVTVTVYSPSRVTLPADVLALTGQPLDEGGLTAAMLGQDQVIALVPTIGLARLVPTLITALRAAGQPRLVVSRTDDVVELPRQLRAARQALMAAQIPFDFVDGLGAALTLATHATAVPLTPVTQKSV</sequence>
<dbReference type="EMBL" id="LT854705">
    <property type="protein sequence ID" value="SMS13308.1"/>
    <property type="molecule type" value="Genomic_DNA"/>
</dbReference>
<dbReference type="AlphaFoldDB" id="A0A1Y6JTP6"/>
<evidence type="ECO:0000313" key="2">
    <source>
        <dbReference type="Proteomes" id="UP000195412"/>
    </source>
</evidence>
<reference evidence="2" key="1">
    <citation type="submission" date="2017-05" db="EMBL/GenBank/DDBJ databases">
        <authorList>
            <person name="Papadimitriou K."/>
        </authorList>
    </citation>
    <scope>NUCLEOTIDE SEQUENCE [LARGE SCALE GENOMIC DNA]</scope>
    <source>
        <strain evidence="2">ACA-DC 3411</strain>
    </source>
</reference>
<dbReference type="Proteomes" id="UP000195412">
    <property type="component" value="Chromosome I"/>
</dbReference>
<evidence type="ECO:0008006" key="3">
    <source>
        <dbReference type="Google" id="ProtNLM"/>
    </source>
</evidence>
<dbReference type="RefSeq" id="WP_087741411.1">
    <property type="nucleotide sequence ID" value="NZ_JBPWQU010000042.1"/>
</dbReference>
<dbReference type="InterPro" id="IPR036291">
    <property type="entry name" value="NAD(P)-bd_dom_sf"/>
</dbReference>